<gene>
    <name evidence="12" type="primary">serS</name>
    <name evidence="17" type="ORF">DFR45_11154</name>
</gene>
<dbReference type="Pfam" id="PF00587">
    <property type="entry name" value="tRNA-synt_2b"/>
    <property type="match status" value="1"/>
</dbReference>
<evidence type="ECO:0000256" key="2">
    <source>
        <dbReference type="ARBA" id="ARBA00005045"/>
    </source>
</evidence>
<dbReference type="GO" id="GO:0006434">
    <property type="term" value="P:seryl-tRNA aminoacylation"/>
    <property type="evidence" value="ECO:0007669"/>
    <property type="project" value="UniProtKB-UniRule"/>
</dbReference>
<dbReference type="CDD" id="cd00770">
    <property type="entry name" value="SerRS_core"/>
    <property type="match status" value="1"/>
</dbReference>
<feature type="binding site" evidence="12 14">
    <location>
        <begin position="361"/>
        <end position="364"/>
    </location>
    <ligand>
        <name>ATP</name>
        <dbReference type="ChEBI" id="CHEBI:30616"/>
    </ligand>
</feature>
<dbReference type="SUPFAM" id="SSF46589">
    <property type="entry name" value="tRNA-binding arm"/>
    <property type="match status" value="1"/>
</dbReference>
<dbReference type="EMBL" id="QPJU01000011">
    <property type="protein sequence ID" value="RCX07867.1"/>
    <property type="molecule type" value="Genomic_DNA"/>
</dbReference>
<dbReference type="GO" id="GO:0005737">
    <property type="term" value="C:cytoplasm"/>
    <property type="evidence" value="ECO:0007669"/>
    <property type="project" value="UniProtKB-SubCell"/>
</dbReference>
<dbReference type="Gene3D" id="3.30.930.10">
    <property type="entry name" value="Bira Bifunctional Protein, Domain 2"/>
    <property type="match status" value="1"/>
</dbReference>
<keyword evidence="15" id="KW-0175">Coiled coil</keyword>
<evidence type="ECO:0000256" key="11">
    <source>
        <dbReference type="ARBA" id="ARBA00048823"/>
    </source>
</evidence>
<evidence type="ECO:0000256" key="10">
    <source>
        <dbReference type="ARBA" id="ARBA00047929"/>
    </source>
</evidence>
<evidence type="ECO:0000313" key="18">
    <source>
        <dbReference type="Proteomes" id="UP000252174"/>
    </source>
</evidence>
<dbReference type="InterPro" id="IPR033729">
    <property type="entry name" value="SerRS_core"/>
</dbReference>
<evidence type="ECO:0000259" key="16">
    <source>
        <dbReference type="PROSITE" id="PS50862"/>
    </source>
</evidence>
<feature type="binding site" evidence="12 14">
    <location>
        <begin position="274"/>
        <end position="276"/>
    </location>
    <ligand>
        <name>ATP</name>
        <dbReference type="ChEBI" id="CHEBI:30616"/>
    </ligand>
</feature>
<comment type="caution">
    <text evidence="12">Lacks conserved residue(s) required for the propagation of feature annotation.</text>
</comment>
<keyword evidence="9 12" id="KW-0030">Aminoacyl-tRNA synthetase</keyword>
<dbReference type="PANTHER" id="PTHR43697:SF1">
    <property type="entry name" value="SERINE--TRNA LIGASE"/>
    <property type="match status" value="1"/>
</dbReference>
<dbReference type="EC" id="6.1.1.11" evidence="12"/>
<dbReference type="SUPFAM" id="SSF55681">
    <property type="entry name" value="Class II aaRS and biotin synthetases"/>
    <property type="match status" value="1"/>
</dbReference>
<dbReference type="PROSITE" id="PS50862">
    <property type="entry name" value="AA_TRNA_LIGASE_II"/>
    <property type="match status" value="1"/>
</dbReference>
<dbReference type="PIRSF" id="PIRSF001529">
    <property type="entry name" value="Ser-tRNA-synth_IIa"/>
    <property type="match status" value="1"/>
</dbReference>
<dbReference type="InterPro" id="IPR002317">
    <property type="entry name" value="Ser-tRNA-ligase_type_1"/>
</dbReference>
<feature type="domain" description="Aminoacyl-transfer RNA synthetases class-II family profile" evidence="16">
    <location>
        <begin position="173"/>
        <end position="421"/>
    </location>
</feature>
<keyword evidence="4 12" id="KW-0963">Cytoplasm</keyword>
<evidence type="ECO:0000256" key="13">
    <source>
        <dbReference type="PIRSR" id="PIRSR001529-1"/>
    </source>
</evidence>
<evidence type="ECO:0000256" key="9">
    <source>
        <dbReference type="ARBA" id="ARBA00023146"/>
    </source>
</evidence>
<feature type="binding site" evidence="13">
    <location>
        <position position="274"/>
    </location>
    <ligand>
        <name>L-serine</name>
        <dbReference type="ChEBI" id="CHEBI:33384"/>
    </ligand>
</feature>
<name>A0A369AI82_9BURK</name>
<keyword evidence="6 12" id="KW-0547">Nucleotide-binding</keyword>
<evidence type="ECO:0000256" key="14">
    <source>
        <dbReference type="PIRSR" id="PIRSR001529-2"/>
    </source>
</evidence>
<dbReference type="RefSeq" id="WP_114484150.1">
    <property type="nucleotide sequence ID" value="NZ_QPJU01000011.1"/>
</dbReference>
<protein>
    <recommendedName>
        <fullName evidence="12">Serine--tRNA ligase</fullName>
        <ecNumber evidence="12">6.1.1.11</ecNumber>
    </recommendedName>
    <alternativeName>
        <fullName evidence="12">Seryl-tRNA synthetase</fullName>
        <shortName evidence="12">SerRS</shortName>
    </alternativeName>
    <alternativeName>
        <fullName evidence="12">Seryl-tRNA(Ser/Sec) synthetase</fullName>
    </alternativeName>
</protein>
<feature type="binding site" evidence="12">
    <location>
        <begin position="243"/>
        <end position="245"/>
    </location>
    <ligand>
        <name>L-serine</name>
        <dbReference type="ChEBI" id="CHEBI:33384"/>
    </ligand>
</feature>
<evidence type="ECO:0000256" key="1">
    <source>
        <dbReference type="ARBA" id="ARBA00004496"/>
    </source>
</evidence>
<dbReference type="InterPro" id="IPR006195">
    <property type="entry name" value="aa-tRNA-synth_II"/>
</dbReference>
<sequence length="438" mass="48224">MLDLLLLRKDLPSVIARLETRKKPQPFLDVAAFQALEAERKTLQAHTEALQARRNSLSKQIGQCKARGENADALMAEVAQIKDELEHSAARLEQIQAELHALLLAVPNLPHESVPVGADESANVEVRRWGTPPQFDFPPKDHVDVGTPLGLDFETGAKLSGARFSVMQGPIARLHRALAQFMLDLQTGEHGYTECYVPYIVNADSLLGTGQLPKFAGDLFAAQKGGQDAEPTPEQAALYLIPTSEVPLTNFVRYTVLQESELPRKLTAHTPCFRSEAGSHGRDTRGMIRQHQFDKVELVQIVHPDKSYETLEAMTRHAEAVLQRLGLHYRVMSLCTGDLGFGAAKTYDLEVWLPGQNTFREISSVSNCEAFQARRLQARFKNSQGKNELVHTLNGSGLAVGRTLVAVLENYQQADGSVTIPEALRPYLGGQTRLAPGA</sequence>
<proteinExistence type="inferred from homology"/>
<evidence type="ECO:0000256" key="15">
    <source>
        <dbReference type="SAM" id="Coils"/>
    </source>
</evidence>
<comment type="domain">
    <text evidence="12">Consists of two distinct domains, a catalytic core and a N-terminal extension that is involved in tRNA binding.</text>
</comment>
<dbReference type="GO" id="GO:0005524">
    <property type="term" value="F:ATP binding"/>
    <property type="evidence" value="ECO:0007669"/>
    <property type="project" value="UniProtKB-UniRule"/>
</dbReference>
<dbReference type="GO" id="GO:0016260">
    <property type="term" value="P:selenocysteine biosynthetic process"/>
    <property type="evidence" value="ECO:0007669"/>
    <property type="project" value="UniProtKB-UniRule"/>
</dbReference>
<dbReference type="GO" id="GO:0004828">
    <property type="term" value="F:serine-tRNA ligase activity"/>
    <property type="evidence" value="ECO:0007669"/>
    <property type="project" value="UniProtKB-UniRule"/>
</dbReference>
<feature type="binding site" evidence="13">
    <location>
        <position position="243"/>
    </location>
    <ligand>
        <name>L-serine</name>
        <dbReference type="ChEBI" id="CHEBI:33384"/>
    </ligand>
</feature>
<comment type="catalytic activity">
    <reaction evidence="10 12">
        <text>tRNA(Sec) + L-serine + ATP = L-seryl-tRNA(Sec) + AMP + diphosphate + H(+)</text>
        <dbReference type="Rhea" id="RHEA:42580"/>
        <dbReference type="Rhea" id="RHEA-COMP:9742"/>
        <dbReference type="Rhea" id="RHEA-COMP:10128"/>
        <dbReference type="ChEBI" id="CHEBI:15378"/>
        <dbReference type="ChEBI" id="CHEBI:30616"/>
        <dbReference type="ChEBI" id="CHEBI:33019"/>
        <dbReference type="ChEBI" id="CHEBI:33384"/>
        <dbReference type="ChEBI" id="CHEBI:78442"/>
        <dbReference type="ChEBI" id="CHEBI:78533"/>
        <dbReference type="ChEBI" id="CHEBI:456215"/>
        <dbReference type="EC" id="6.1.1.11"/>
    </reaction>
</comment>
<comment type="function">
    <text evidence="12">Catalyzes the attachment of serine to tRNA(Ser). Is also able to aminoacylate tRNA(Sec) with serine, to form the misacylated tRNA L-seryl-tRNA(Sec), which will be further converted into selenocysteinyl-tRNA(Sec).</text>
</comment>
<dbReference type="InterPro" id="IPR002314">
    <property type="entry name" value="aa-tRNA-synt_IIb"/>
</dbReference>
<dbReference type="HAMAP" id="MF_00176">
    <property type="entry name" value="Ser_tRNA_synth_type1"/>
    <property type="match status" value="1"/>
</dbReference>
<evidence type="ECO:0000256" key="7">
    <source>
        <dbReference type="ARBA" id="ARBA00022840"/>
    </source>
</evidence>
<keyword evidence="8 12" id="KW-0648">Protein biosynthesis</keyword>
<feature type="binding site" evidence="12">
    <location>
        <position position="396"/>
    </location>
    <ligand>
        <name>L-serine</name>
        <dbReference type="ChEBI" id="CHEBI:33384"/>
    </ligand>
</feature>
<dbReference type="InterPro" id="IPR042103">
    <property type="entry name" value="SerRS_1_N_sf"/>
</dbReference>
<comment type="catalytic activity">
    <reaction evidence="11 12">
        <text>tRNA(Ser) + L-serine + ATP = L-seryl-tRNA(Ser) + AMP + diphosphate + H(+)</text>
        <dbReference type="Rhea" id="RHEA:12292"/>
        <dbReference type="Rhea" id="RHEA-COMP:9669"/>
        <dbReference type="Rhea" id="RHEA-COMP:9703"/>
        <dbReference type="ChEBI" id="CHEBI:15378"/>
        <dbReference type="ChEBI" id="CHEBI:30616"/>
        <dbReference type="ChEBI" id="CHEBI:33019"/>
        <dbReference type="ChEBI" id="CHEBI:33384"/>
        <dbReference type="ChEBI" id="CHEBI:78442"/>
        <dbReference type="ChEBI" id="CHEBI:78533"/>
        <dbReference type="ChEBI" id="CHEBI:456215"/>
        <dbReference type="EC" id="6.1.1.11"/>
    </reaction>
</comment>
<comment type="pathway">
    <text evidence="2 12">Aminoacyl-tRNA biosynthesis; selenocysteinyl-tRNA(Sec) biosynthesis; L-seryl-tRNA(Sec) from L-serine and tRNA(Sec): step 1/1.</text>
</comment>
<feature type="binding site" evidence="12 13">
    <location>
        <position position="297"/>
    </location>
    <ligand>
        <name>L-serine</name>
        <dbReference type="ChEBI" id="CHEBI:33384"/>
    </ligand>
</feature>
<evidence type="ECO:0000256" key="12">
    <source>
        <dbReference type="HAMAP-Rule" id="MF_00176"/>
    </source>
</evidence>
<dbReference type="NCBIfam" id="TIGR00414">
    <property type="entry name" value="serS"/>
    <property type="match status" value="1"/>
</dbReference>
<dbReference type="Gene3D" id="1.10.287.40">
    <property type="entry name" value="Serine-tRNA synthetase, tRNA binding domain"/>
    <property type="match status" value="1"/>
</dbReference>
<dbReference type="UniPathway" id="UPA00906">
    <property type="reaction ID" value="UER00895"/>
</dbReference>
<organism evidence="17 18">
    <name type="scientific">Extensimonas vulgaris</name>
    <dbReference type="NCBI Taxonomy" id="1031594"/>
    <lineage>
        <taxon>Bacteria</taxon>
        <taxon>Pseudomonadati</taxon>
        <taxon>Pseudomonadota</taxon>
        <taxon>Betaproteobacteria</taxon>
        <taxon>Burkholderiales</taxon>
        <taxon>Comamonadaceae</taxon>
        <taxon>Extensimonas</taxon>
    </lineage>
</organism>
<dbReference type="InterPro" id="IPR045864">
    <property type="entry name" value="aa-tRNA-synth_II/BPL/LPL"/>
</dbReference>
<dbReference type="AlphaFoldDB" id="A0A369AI82"/>
<feature type="binding site" evidence="13">
    <location>
        <position position="394"/>
    </location>
    <ligand>
        <name>L-serine</name>
        <dbReference type="ChEBI" id="CHEBI:33384"/>
    </ligand>
</feature>
<evidence type="ECO:0000256" key="8">
    <source>
        <dbReference type="ARBA" id="ARBA00022917"/>
    </source>
</evidence>
<evidence type="ECO:0000256" key="6">
    <source>
        <dbReference type="ARBA" id="ARBA00022741"/>
    </source>
</evidence>
<evidence type="ECO:0000256" key="3">
    <source>
        <dbReference type="ARBA" id="ARBA00010728"/>
    </source>
</evidence>
<reference evidence="17 18" key="1">
    <citation type="submission" date="2018-07" db="EMBL/GenBank/DDBJ databases">
        <title>Genomic Encyclopedia of Type Strains, Phase IV (KMG-IV): sequencing the most valuable type-strain genomes for metagenomic binning, comparative biology and taxonomic classification.</title>
        <authorList>
            <person name="Goeker M."/>
        </authorList>
    </citation>
    <scope>NUCLEOTIDE SEQUENCE [LARGE SCALE GENOMIC DNA]</scope>
    <source>
        <strain evidence="17 18">DSM 100911</strain>
    </source>
</reference>
<evidence type="ECO:0000313" key="17">
    <source>
        <dbReference type="EMBL" id="RCX07867.1"/>
    </source>
</evidence>
<evidence type="ECO:0000256" key="4">
    <source>
        <dbReference type="ARBA" id="ARBA00022490"/>
    </source>
</evidence>
<comment type="similarity">
    <text evidence="3 12">Belongs to the class-II aminoacyl-tRNA synthetase family. Type-1 seryl-tRNA synthetase subfamily.</text>
</comment>
<keyword evidence="5 12" id="KW-0436">Ligase</keyword>
<comment type="caution">
    <text evidence="17">The sequence shown here is derived from an EMBL/GenBank/DDBJ whole genome shotgun (WGS) entry which is preliminary data.</text>
</comment>
<dbReference type="PANTHER" id="PTHR43697">
    <property type="entry name" value="SERYL-TRNA SYNTHETASE"/>
    <property type="match status" value="1"/>
</dbReference>
<evidence type="ECO:0000256" key="5">
    <source>
        <dbReference type="ARBA" id="ARBA00022598"/>
    </source>
</evidence>
<dbReference type="Pfam" id="PF02403">
    <property type="entry name" value="Seryl_tRNA_N"/>
    <property type="match status" value="1"/>
</dbReference>
<feature type="coiled-coil region" evidence="15">
    <location>
        <begin position="33"/>
        <end position="98"/>
    </location>
</feature>
<comment type="subcellular location">
    <subcellularLocation>
        <location evidence="1 12">Cytoplasm</location>
    </subcellularLocation>
</comment>
<dbReference type="OrthoDB" id="9804647at2"/>
<dbReference type="InterPro" id="IPR010978">
    <property type="entry name" value="tRNA-bd_arm"/>
</dbReference>
<dbReference type="PRINTS" id="PR00981">
    <property type="entry name" value="TRNASYNTHSER"/>
</dbReference>
<dbReference type="Proteomes" id="UP000252174">
    <property type="component" value="Unassembled WGS sequence"/>
</dbReference>
<keyword evidence="7 12" id="KW-0067">ATP-binding</keyword>
<comment type="subunit">
    <text evidence="12">Homodimer. The tRNA molecule binds across the dimer.</text>
</comment>
<keyword evidence="18" id="KW-1185">Reference proteome</keyword>
<dbReference type="InterPro" id="IPR015866">
    <property type="entry name" value="Ser-tRNA-synth_1_N"/>
</dbReference>
<accession>A0A369AI82</accession>